<dbReference type="InterPro" id="IPR001845">
    <property type="entry name" value="HTH_ArsR_DNA-bd_dom"/>
</dbReference>
<evidence type="ECO:0000256" key="3">
    <source>
        <dbReference type="ARBA" id="ARBA00023163"/>
    </source>
</evidence>
<keyword evidence="1" id="KW-0805">Transcription regulation</keyword>
<dbReference type="CDD" id="cd00090">
    <property type="entry name" value="HTH_ARSR"/>
    <property type="match status" value="1"/>
</dbReference>
<proteinExistence type="predicted"/>
<dbReference type="PROSITE" id="PS50987">
    <property type="entry name" value="HTH_ARSR_2"/>
    <property type="match status" value="1"/>
</dbReference>
<keyword evidence="3" id="KW-0804">Transcription</keyword>
<dbReference type="InterPro" id="IPR051081">
    <property type="entry name" value="HTH_MetalResp_TranReg"/>
</dbReference>
<sequence length="106" mass="12378">MELIKAVNDLSEDEALDFYENMFNALADKIRLKIINEISKSPNKNLCVCDLEEKLELKQSKLSYHLKKLVNANILIPEKHGTWNYYKINEEQIQVVLSEDTCCKIF</sequence>
<keyword evidence="2" id="KW-0238">DNA-binding</keyword>
<gene>
    <name evidence="5" type="ORF">ACFQ4A_14280</name>
</gene>
<evidence type="ECO:0000313" key="6">
    <source>
        <dbReference type="Proteomes" id="UP001597178"/>
    </source>
</evidence>
<dbReference type="PANTHER" id="PTHR33154:SF18">
    <property type="entry name" value="ARSENICAL RESISTANCE OPERON REPRESSOR"/>
    <property type="match status" value="1"/>
</dbReference>
<dbReference type="PRINTS" id="PR00778">
    <property type="entry name" value="HTHARSR"/>
</dbReference>
<evidence type="ECO:0000259" key="4">
    <source>
        <dbReference type="PROSITE" id="PS50987"/>
    </source>
</evidence>
<evidence type="ECO:0000256" key="2">
    <source>
        <dbReference type="ARBA" id="ARBA00023125"/>
    </source>
</evidence>
<accession>A0ABW3ZX43</accession>
<evidence type="ECO:0000256" key="1">
    <source>
        <dbReference type="ARBA" id="ARBA00023015"/>
    </source>
</evidence>
<dbReference type="NCBIfam" id="NF033788">
    <property type="entry name" value="HTH_metalloreg"/>
    <property type="match status" value="1"/>
</dbReference>
<evidence type="ECO:0000313" key="5">
    <source>
        <dbReference type="EMBL" id="MFD1362824.1"/>
    </source>
</evidence>
<organism evidence="5 6">
    <name type="scientific">Lentibacillus salinarum</name>
    <dbReference type="NCBI Taxonomy" id="446820"/>
    <lineage>
        <taxon>Bacteria</taxon>
        <taxon>Bacillati</taxon>
        <taxon>Bacillota</taxon>
        <taxon>Bacilli</taxon>
        <taxon>Bacillales</taxon>
        <taxon>Bacillaceae</taxon>
        <taxon>Lentibacillus</taxon>
    </lineage>
</organism>
<comment type="caution">
    <text evidence="5">The sequence shown here is derived from an EMBL/GenBank/DDBJ whole genome shotgun (WGS) entry which is preliminary data.</text>
</comment>
<name>A0ABW3ZX43_9BACI</name>
<dbReference type="EMBL" id="JBHTNH010000028">
    <property type="protein sequence ID" value="MFD1362824.1"/>
    <property type="molecule type" value="Genomic_DNA"/>
</dbReference>
<dbReference type="InterPro" id="IPR036388">
    <property type="entry name" value="WH-like_DNA-bd_sf"/>
</dbReference>
<dbReference type="SUPFAM" id="SSF46785">
    <property type="entry name" value="Winged helix' DNA-binding domain"/>
    <property type="match status" value="1"/>
</dbReference>
<dbReference type="Pfam" id="PF01022">
    <property type="entry name" value="HTH_5"/>
    <property type="match status" value="1"/>
</dbReference>
<dbReference type="InterPro" id="IPR036390">
    <property type="entry name" value="WH_DNA-bd_sf"/>
</dbReference>
<dbReference type="RefSeq" id="WP_382401744.1">
    <property type="nucleotide sequence ID" value="NZ_JBHTNH010000028.1"/>
</dbReference>
<dbReference type="Gene3D" id="1.10.10.10">
    <property type="entry name" value="Winged helix-like DNA-binding domain superfamily/Winged helix DNA-binding domain"/>
    <property type="match status" value="1"/>
</dbReference>
<dbReference type="Proteomes" id="UP001597178">
    <property type="component" value="Unassembled WGS sequence"/>
</dbReference>
<reference evidence="6" key="1">
    <citation type="journal article" date="2019" name="Int. J. Syst. Evol. Microbiol.">
        <title>The Global Catalogue of Microorganisms (GCM) 10K type strain sequencing project: providing services to taxonomists for standard genome sequencing and annotation.</title>
        <authorList>
            <consortium name="The Broad Institute Genomics Platform"/>
            <consortium name="The Broad Institute Genome Sequencing Center for Infectious Disease"/>
            <person name="Wu L."/>
            <person name="Ma J."/>
        </authorList>
    </citation>
    <scope>NUCLEOTIDE SEQUENCE [LARGE SCALE GENOMIC DNA]</scope>
    <source>
        <strain evidence="6">CCUG 54822</strain>
    </source>
</reference>
<feature type="domain" description="HTH arsR-type" evidence="4">
    <location>
        <begin position="11"/>
        <end position="106"/>
    </location>
</feature>
<keyword evidence="6" id="KW-1185">Reference proteome</keyword>
<protein>
    <submittedName>
        <fullName evidence="5">ArsR/SmtB family transcription factor</fullName>
    </submittedName>
</protein>
<dbReference type="PANTHER" id="PTHR33154">
    <property type="entry name" value="TRANSCRIPTIONAL REGULATOR, ARSR FAMILY"/>
    <property type="match status" value="1"/>
</dbReference>
<dbReference type="SMART" id="SM00418">
    <property type="entry name" value="HTH_ARSR"/>
    <property type="match status" value="1"/>
</dbReference>
<dbReference type="InterPro" id="IPR011991">
    <property type="entry name" value="ArsR-like_HTH"/>
</dbReference>